<dbReference type="PANTHER" id="PTHR18964">
    <property type="entry name" value="ROK (REPRESSOR, ORF, KINASE) FAMILY"/>
    <property type="match status" value="1"/>
</dbReference>
<evidence type="ECO:0000256" key="1">
    <source>
        <dbReference type="ARBA" id="ARBA00002486"/>
    </source>
</evidence>
<comment type="similarity">
    <text evidence="2">Belongs to the ROK (NagC/XylR) family.</text>
</comment>
<dbReference type="Proteomes" id="UP000070376">
    <property type="component" value="Unassembled WGS sequence"/>
</dbReference>
<organism evidence="4 5">
    <name type="scientific">Heyndrickxia coagulans</name>
    <name type="common">Weizmannia coagulans</name>
    <dbReference type="NCBI Taxonomy" id="1398"/>
    <lineage>
        <taxon>Bacteria</taxon>
        <taxon>Bacillati</taxon>
        <taxon>Bacillota</taxon>
        <taxon>Bacilli</taxon>
        <taxon>Bacillales</taxon>
        <taxon>Bacillaceae</taxon>
        <taxon>Heyndrickxia</taxon>
    </lineage>
</organism>
<evidence type="ECO:0000256" key="3">
    <source>
        <dbReference type="ARBA" id="ARBA00022629"/>
    </source>
</evidence>
<accession>A0A133L0E5</accession>
<dbReference type="SUPFAM" id="SSF46785">
    <property type="entry name" value="Winged helix' DNA-binding domain"/>
    <property type="match status" value="1"/>
</dbReference>
<dbReference type="EMBL" id="LRPN01000022">
    <property type="protein sequence ID" value="KWZ85000.1"/>
    <property type="molecule type" value="Genomic_DNA"/>
</dbReference>
<dbReference type="PROSITE" id="PS01125">
    <property type="entry name" value="ROK"/>
    <property type="match status" value="1"/>
</dbReference>
<dbReference type="CDD" id="cd24076">
    <property type="entry name" value="ASKHA_ATPase_ROK_BsXylR-like"/>
    <property type="match status" value="1"/>
</dbReference>
<dbReference type="InterPro" id="IPR043129">
    <property type="entry name" value="ATPase_NBD"/>
</dbReference>
<dbReference type="Pfam" id="PF00480">
    <property type="entry name" value="ROK"/>
    <property type="match status" value="1"/>
</dbReference>
<evidence type="ECO:0000313" key="5">
    <source>
        <dbReference type="Proteomes" id="UP000070376"/>
    </source>
</evidence>
<reference evidence="5" key="1">
    <citation type="submission" date="2016-01" db="EMBL/GenBank/DDBJ databases">
        <authorList>
            <person name="Mitreva M."/>
            <person name="Pepin K.H."/>
            <person name="Mihindukulasuriya K.A."/>
            <person name="Fulton R."/>
            <person name="Fronick C."/>
            <person name="O'Laughlin M."/>
            <person name="Miner T."/>
            <person name="Herter B."/>
            <person name="Rosa B.A."/>
            <person name="Cordes M."/>
            <person name="Tomlinson C."/>
            <person name="Wollam A."/>
            <person name="Palsikar V.B."/>
            <person name="Mardis E.R."/>
            <person name="Wilson R.K."/>
        </authorList>
    </citation>
    <scope>NUCLEOTIDE SEQUENCE [LARGE SCALE GENOMIC DNA]</scope>
    <source>
        <strain evidence="5">GED7749B</strain>
    </source>
</reference>
<dbReference type="InterPro" id="IPR036390">
    <property type="entry name" value="WH_DNA-bd_sf"/>
</dbReference>
<evidence type="ECO:0000256" key="2">
    <source>
        <dbReference type="ARBA" id="ARBA00006479"/>
    </source>
</evidence>
<keyword evidence="3" id="KW-0859">Xylose metabolism</keyword>
<dbReference type="PANTHER" id="PTHR18964:SF149">
    <property type="entry name" value="BIFUNCTIONAL UDP-N-ACETYLGLUCOSAMINE 2-EPIMERASE_N-ACETYLMANNOSAMINE KINASE"/>
    <property type="match status" value="1"/>
</dbReference>
<dbReference type="GO" id="GO:0042732">
    <property type="term" value="P:D-xylose metabolic process"/>
    <property type="evidence" value="ECO:0007669"/>
    <property type="project" value="UniProtKB-KW"/>
</dbReference>
<sequence length="430" mass="48231">MFIVARSFKKNNQFLRKIFDIMIKTDNVCLVPLRMERYYNMHIADQSFIKNQNQRVILNELMKHEQISRAKLAKITKLNKATISSQVSFLIEKKLVKEVGTGLSSGGRKPVMLVFNEKAGYAIGVDIGVTYILTVLTDLDGNMIYSDYCEIEDPSFEMIKPVIIERIRLVASKVSSSPYGIIGIGAGVHGFVDMQQNVLFTPNSGWRDVDLKGLLQTHFDCPVLVDNEANAGAYGEKLFGILKGCKNGIYVSIGIGIGLGIIVNDELYRGKEGFSGEMGHMSIDFNGRQCGCGNKGCWELYASEKAFYDQLCLVKNKRRITLEEVTNWVKENDGETLRELDKLGYFLGIGLTNIINTFNPEAIVLRSNLIQENPTILNSIQSTIASRVSKYVRQNHRIYLSQLHRNATAVGAAAFIVHHFLMESEELYGN</sequence>
<dbReference type="Gene3D" id="1.10.10.10">
    <property type="entry name" value="Winged helix-like DNA-binding domain superfamily/Winged helix DNA-binding domain"/>
    <property type="match status" value="1"/>
</dbReference>
<dbReference type="Pfam" id="PF13412">
    <property type="entry name" value="HTH_24"/>
    <property type="match status" value="1"/>
</dbReference>
<name>A0A133L0E5_HEYCO</name>
<dbReference type="InterPro" id="IPR036388">
    <property type="entry name" value="WH-like_DNA-bd_sf"/>
</dbReference>
<gene>
    <name evidence="4" type="ORF">HMPREF3213_00612</name>
</gene>
<comment type="function">
    <text evidence="1">Transcriptional repressor of xylose-utilizing enzymes.</text>
</comment>
<protein>
    <submittedName>
        <fullName evidence="4">ROK family protein</fullName>
    </submittedName>
</protein>
<dbReference type="PATRIC" id="fig|1398.22.peg.609"/>
<comment type="caution">
    <text evidence="4">The sequence shown here is derived from an EMBL/GenBank/DDBJ whole genome shotgun (WGS) entry which is preliminary data.</text>
</comment>
<dbReference type="SUPFAM" id="SSF53067">
    <property type="entry name" value="Actin-like ATPase domain"/>
    <property type="match status" value="1"/>
</dbReference>
<dbReference type="InterPro" id="IPR049874">
    <property type="entry name" value="ROK_cs"/>
</dbReference>
<proteinExistence type="inferred from homology"/>
<evidence type="ECO:0000313" key="4">
    <source>
        <dbReference type="EMBL" id="KWZ85000.1"/>
    </source>
</evidence>
<dbReference type="InterPro" id="IPR000600">
    <property type="entry name" value="ROK"/>
</dbReference>
<dbReference type="Gene3D" id="3.30.420.40">
    <property type="match status" value="2"/>
</dbReference>
<keyword evidence="3" id="KW-0119">Carbohydrate metabolism</keyword>
<dbReference type="AlphaFoldDB" id="A0A133L0E5"/>